<organism evidence="2 3">
    <name type="scientific">Candidatus Yanofskybacteria bacterium RIFCSPLOWO2_01_FULL_49_17</name>
    <dbReference type="NCBI Taxonomy" id="1802700"/>
    <lineage>
        <taxon>Bacteria</taxon>
        <taxon>Candidatus Yanofskyibacteriota</taxon>
    </lineage>
</organism>
<dbReference type="EMBL" id="MGKO01000016">
    <property type="protein sequence ID" value="OGN27092.1"/>
    <property type="molecule type" value="Genomic_DNA"/>
</dbReference>
<dbReference type="Proteomes" id="UP000178444">
    <property type="component" value="Unassembled WGS sequence"/>
</dbReference>
<protein>
    <submittedName>
        <fullName evidence="2">Uncharacterized protein</fullName>
    </submittedName>
</protein>
<feature type="region of interest" description="Disordered" evidence="1">
    <location>
        <begin position="1"/>
        <end position="67"/>
    </location>
</feature>
<feature type="compositionally biased region" description="Basic residues" evidence="1">
    <location>
        <begin position="53"/>
        <end position="67"/>
    </location>
</feature>
<evidence type="ECO:0000313" key="2">
    <source>
        <dbReference type="EMBL" id="OGN27092.1"/>
    </source>
</evidence>
<evidence type="ECO:0000256" key="1">
    <source>
        <dbReference type="SAM" id="MobiDB-lite"/>
    </source>
</evidence>
<dbReference type="AlphaFoldDB" id="A0A1F8GNV9"/>
<proteinExistence type="predicted"/>
<comment type="caution">
    <text evidence="2">The sequence shown here is derived from an EMBL/GenBank/DDBJ whole genome shotgun (WGS) entry which is preliminary data.</text>
</comment>
<accession>A0A1F8GNV9</accession>
<gene>
    <name evidence="2" type="ORF">A2941_00115</name>
</gene>
<evidence type="ECO:0000313" key="3">
    <source>
        <dbReference type="Proteomes" id="UP000178444"/>
    </source>
</evidence>
<name>A0A1F8GNV9_9BACT</name>
<reference evidence="2 3" key="1">
    <citation type="journal article" date="2016" name="Nat. Commun.">
        <title>Thousands of microbial genomes shed light on interconnected biogeochemical processes in an aquifer system.</title>
        <authorList>
            <person name="Anantharaman K."/>
            <person name="Brown C.T."/>
            <person name="Hug L.A."/>
            <person name="Sharon I."/>
            <person name="Castelle C.J."/>
            <person name="Probst A.J."/>
            <person name="Thomas B.C."/>
            <person name="Singh A."/>
            <person name="Wilkins M.J."/>
            <person name="Karaoz U."/>
            <person name="Brodie E.L."/>
            <person name="Williams K.H."/>
            <person name="Hubbard S.S."/>
            <person name="Banfield J.F."/>
        </authorList>
    </citation>
    <scope>NUCLEOTIDE SEQUENCE [LARGE SCALE GENOMIC DNA]</scope>
</reference>
<sequence>MKSQPVKLKKLKVERDRSVMVPADEVPMGHHRRLPDEEGGSHLGTSDEEAYRTKKALNPRYPRHQRG</sequence>